<dbReference type="Gene3D" id="3.30.750.170">
    <property type="match status" value="1"/>
</dbReference>
<evidence type="ECO:0000313" key="3">
    <source>
        <dbReference type="EMBL" id="GGD29573.1"/>
    </source>
</evidence>
<keyword evidence="1" id="KW-0732">Signal</keyword>
<dbReference type="GO" id="GO:0030288">
    <property type="term" value="C:outer membrane-bounded periplasmic space"/>
    <property type="evidence" value="ECO:0007669"/>
    <property type="project" value="TreeGrafter"/>
</dbReference>
<dbReference type="CDD" id="cd07561">
    <property type="entry name" value="Peptidase_S41_CPP_like"/>
    <property type="match status" value="1"/>
</dbReference>
<dbReference type="PANTHER" id="PTHR32060">
    <property type="entry name" value="TAIL-SPECIFIC PROTEASE"/>
    <property type="match status" value="1"/>
</dbReference>
<keyword evidence="4" id="KW-1185">Reference proteome</keyword>
<name>A0A916Y3M1_9FLAO</name>
<dbReference type="AlphaFoldDB" id="A0A916Y3M1"/>
<protein>
    <recommendedName>
        <fullName evidence="2">Tail specific protease domain-containing protein</fullName>
    </recommendedName>
</protein>
<comment type="caution">
    <text evidence="3">The sequence shown here is derived from an EMBL/GenBank/DDBJ whole genome shotgun (WGS) entry which is preliminary data.</text>
</comment>
<feature type="signal peptide" evidence="1">
    <location>
        <begin position="1"/>
        <end position="24"/>
    </location>
</feature>
<dbReference type="Pfam" id="PF03572">
    <property type="entry name" value="Peptidase_S41"/>
    <property type="match status" value="1"/>
</dbReference>
<proteinExistence type="predicted"/>
<dbReference type="SUPFAM" id="SSF50156">
    <property type="entry name" value="PDZ domain-like"/>
    <property type="match status" value="1"/>
</dbReference>
<reference evidence="3" key="1">
    <citation type="journal article" date="2014" name="Int. J. Syst. Evol. Microbiol.">
        <title>Complete genome sequence of Corynebacterium casei LMG S-19264T (=DSM 44701T), isolated from a smear-ripened cheese.</title>
        <authorList>
            <consortium name="US DOE Joint Genome Institute (JGI-PGF)"/>
            <person name="Walter F."/>
            <person name="Albersmeier A."/>
            <person name="Kalinowski J."/>
            <person name="Ruckert C."/>
        </authorList>
    </citation>
    <scope>NUCLEOTIDE SEQUENCE</scope>
    <source>
        <strain evidence="3">CGMCC 1.12506</strain>
    </source>
</reference>
<reference evidence="3" key="2">
    <citation type="submission" date="2020-09" db="EMBL/GenBank/DDBJ databases">
        <authorList>
            <person name="Sun Q."/>
            <person name="Zhou Y."/>
        </authorList>
    </citation>
    <scope>NUCLEOTIDE SEQUENCE</scope>
    <source>
        <strain evidence="3">CGMCC 1.12506</strain>
    </source>
</reference>
<organism evidence="3 4">
    <name type="scientific">Flavobacterium orientale</name>
    <dbReference type="NCBI Taxonomy" id="1756020"/>
    <lineage>
        <taxon>Bacteria</taxon>
        <taxon>Pseudomonadati</taxon>
        <taxon>Bacteroidota</taxon>
        <taxon>Flavobacteriia</taxon>
        <taxon>Flavobacteriales</taxon>
        <taxon>Flavobacteriaceae</taxon>
        <taxon>Flavobacterium</taxon>
    </lineage>
</organism>
<dbReference type="InterPro" id="IPR041613">
    <property type="entry name" value="Pept_S41_N"/>
</dbReference>
<accession>A0A916Y3M1</accession>
<dbReference type="Pfam" id="PF18294">
    <property type="entry name" value="Pept_S41_N"/>
    <property type="match status" value="1"/>
</dbReference>
<evidence type="ECO:0000256" key="1">
    <source>
        <dbReference type="SAM" id="SignalP"/>
    </source>
</evidence>
<sequence>MNNFLKSILLVCAFALLLFSCEDKDDVSQVPSNLRVNDFIWKGLNLYYYWQADSPDLADDRFATQSQLNSFLSEYSQPEALFEHLKVAPTIDRFSVIYSDYRVLEGLLQGSSKNNGVDYGLRLKSGSTTEVFGWVRYILPNSDASSKPIQRGDIFYAVDGTPLTTSNFRELLDQDTYTLNLADFDNGTITPNNQSVTLTKSEYSENPVYFTNVYEIGEKKIGYLVYNGFFSNFEAQLNQAFGQFASQGVTHLVLDLRYNSGGSVTTATRLASMITGQFSGQVFAKQEWNQKVEDYFNENDPEALLNKFTTSIGSGAAINSLNLNKVYVLTTKSSASASELLINGLKPYIDVIQIGDVTTGKNVGSVTLYDSPNFGTQNRNPSHRYAMQPIVLKIVDKNGFGDYQDGLNPTIPLEEDFADLGVLGNSDEPLLSTALGYISANGRMIRQQPERTFKYFKDVKQMKPFGTEMYLDEVPEGLIELLK</sequence>
<dbReference type="RefSeq" id="WP_188362397.1">
    <property type="nucleotide sequence ID" value="NZ_BMFG01000007.1"/>
</dbReference>
<dbReference type="Gene3D" id="3.90.226.10">
    <property type="entry name" value="2-enoyl-CoA Hydratase, Chain A, domain 1"/>
    <property type="match status" value="1"/>
</dbReference>
<dbReference type="GO" id="GO:0008236">
    <property type="term" value="F:serine-type peptidase activity"/>
    <property type="evidence" value="ECO:0007669"/>
    <property type="project" value="InterPro"/>
</dbReference>
<dbReference type="Gene3D" id="2.30.42.10">
    <property type="match status" value="1"/>
</dbReference>
<dbReference type="SMART" id="SM00245">
    <property type="entry name" value="TSPc"/>
    <property type="match status" value="1"/>
</dbReference>
<dbReference type="PANTHER" id="PTHR32060:SF30">
    <property type="entry name" value="CARBOXY-TERMINAL PROCESSING PROTEASE CTPA"/>
    <property type="match status" value="1"/>
</dbReference>
<dbReference type="GO" id="GO:0004175">
    <property type="term" value="F:endopeptidase activity"/>
    <property type="evidence" value="ECO:0007669"/>
    <property type="project" value="TreeGrafter"/>
</dbReference>
<dbReference type="GO" id="GO:0007165">
    <property type="term" value="P:signal transduction"/>
    <property type="evidence" value="ECO:0007669"/>
    <property type="project" value="TreeGrafter"/>
</dbReference>
<dbReference type="PROSITE" id="PS51257">
    <property type="entry name" value="PROKAR_LIPOPROTEIN"/>
    <property type="match status" value="1"/>
</dbReference>
<dbReference type="GO" id="GO:0006508">
    <property type="term" value="P:proteolysis"/>
    <property type="evidence" value="ECO:0007669"/>
    <property type="project" value="InterPro"/>
</dbReference>
<dbReference type="SUPFAM" id="SSF52096">
    <property type="entry name" value="ClpP/crotonase"/>
    <property type="match status" value="1"/>
</dbReference>
<evidence type="ECO:0000259" key="2">
    <source>
        <dbReference type="SMART" id="SM00245"/>
    </source>
</evidence>
<dbReference type="InterPro" id="IPR005151">
    <property type="entry name" value="Tail-specific_protease"/>
</dbReference>
<dbReference type="Proteomes" id="UP000625735">
    <property type="component" value="Unassembled WGS sequence"/>
</dbReference>
<feature type="chain" id="PRO_5036859790" description="Tail specific protease domain-containing protein" evidence="1">
    <location>
        <begin position="25"/>
        <end position="483"/>
    </location>
</feature>
<dbReference type="InterPro" id="IPR036034">
    <property type="entry name" value="PDZ_sf"/>
</dbReference>
<dbReference type="InterPro" id="IPR029045">
    <property type="entry name" value="ClpP/crotonase-like_dom_sf"/>
</dbReference>
<evidence type="ECO:0000313" key="4">
    <source>
        <dbReference type="Proteomes" id="UP000625735"/>
    </source>
</evidence>
<dbReference type="EMBL" id="BMFG01000007">
    <property type="protein sequence ID" value="GGD29573.1"/>
    <property type="molecule type" value="Genomic_DNA"/>
</dbReference>
<feature type="domain" description="Tail specific protease" evidence="2">
    <location>
        <begin position="191"/>
        <end position="414"/>
    </location>
</feature>
<gene>
    <name evidence="3" type="ORF">GCM10011343_19720</name>
</gene>